<protein>
    <submittedName>
        <fullName evidence="3">TRAP transporter 4TM/12TM fusion protein</fullName>
    </submittedName>
</protein>
<reference evidence="3 4" key="1">
    <citation type="submission" date="2019-03" db="EMBL/GenBank/DDBJ databases">
        <title>Genomic Encyclopedia of Type Strains, Phase IV (KMG-IV): sequencing the most valuable type-strain genomes for metagenomic binning, comparative biology and taxonomic classification.</title>
        <authorList>
            <person name="Goeker M."/>
        </authorList>
    </citation>
    <scope>NUCLEOTIDE SEQUENCE [LARGE SCALE GENOMIC DNA]</scope>
    <source>
        <strain evidence="3 4">DSM 25964</strain>
    </source>
</reference>
<evidence type="ECO:0000259" key="2">
    <source>
        <dbReference type="Pfam" id="PF06808"/>
    </source>
</evidence>
<name>A0A4V3HHF8_9BACT</name>
<feature type="transmembrane region" description="Helical" evidence="1">
    <location>
        <begin position="154"/>
        <end position="173"/>
    </location>
</feature>
<comment type="caution">
    <text evidence="3">The sequence shown here is derived from an EMBL/GenBank/DDBJ whole genome shotgun (WGS) entry which is preliminary data.</text>
</comment>
<keyword evidence="1" id="KW-0472">Membrane</keyword>
<feature type="transmembrane region" description="Helical" evidence="1">
    <location>
        <begin position="575"/>
        <end position="597"/>
    </location>
</feature>
<feature type="transmembrane region" description="Helical" evidence="1">
    <location>
        <begin position="604"/>
        <end position="620"/>
    </location>
</feature>
<dbReference type="PANTHER" id="PTHR43849">
    <property type="entry name" value="BLL3936 PROTEIN"/>
    <property type="match status" value="1"/>
</dbReference>
<dbReference type="OrthoDB" id="464at2"/>
<feature type="transmembrane region" description="Helical" evidence="1">
    <location>
        <begin position="314"/>
        <end position="336"/>
    </location>
</feature>
<feature type="domain" description="TRAP C4-dicarboxylate transport system permease DctM subunit" evidence="2">
    <location>
        <begin position="136"/>
        <end position="570"/>
    </location>
</feature>
<feature type="transmembrane region" description="Helical" evidence="1">
    <location>
        <begin position="362"/>
        <end position="380"/>
    </location>
</feature>
<feature type="transmembrane region" description="Helical" evidence="1">
    <location>
        <begin position="544"/>
        <end position="569"/>
    </location>
</feature>
<dbReference type="InterPro" id="IPR011853">
    <property type="entry name" value="TRAP_DctM-Dct_fused"/>
</dbReference>
<dbReference type="PANTHER" id="PTHR43849:SF2">
    <property type="entry name" value="BLL3936 PROTEIN"/>
    <property type="match status" value="1"/>
</dbReference>
<dbReference type="EMBL" id="SORI01000001">
    <property type="protein sequence ID" value="TDY64981.1"/>
    <property type="molecule type" value="Genomic_DNA"/>
</dbReference>
<dbReference type="Proteomes" id="UP000295066">
    <property type="component" value="Unassembled WGS sequence"/>
</dbReference>
<feature type="transmembrane region" description="Helical" evidence="1">
    <location>
        <begin position="424"/>
        <end position="450"/>
    </location>
</feature>
<feature type="transmembrane region" description="Helical" evidence="1">
    <location>
        <begin position="456"/>
        <end position="476"/>
    </location>
</feature>
<dbReference type="RefSeq" id="WP_133955297.1">
    <property type="nucleotide sequence ID" value="NZ_SORI01000001.1"/>
</dbReference>
<feature type="transmembrane region" description="Helical" evidence="1">
    <location>
        <begin position="96"/>
        <end position="118"/>
    </location>
</feature>
<dbReference type="NCBIfam" id="TIGR02123">
    <property type="entry name" value="TRAP_fused"/>
    <property type="match status" value="1"/>
</dbReference>
<accession>A0A4V3HHF8</accession>
<proteinExistence type="predicted"/>
<sequence>MAREFGVTECEPATQGEAVLRKATKECGYRTEMAPFWTTAIIVLSCVFILYHLITSRFGMPPMFKHRAIHLGFILCLVWMYYPASKRSVQSRPSAVDMVLIVASIAVCGYTVFNVDAFALRGGVALQRDYYFGAVAILLVLEACRRVAGKGLLILAIVFLLYALFGRYIPGVLSHRGYTIQRVIYQMYLTTEGIYGLPIGIAATYLVLFIVFSSFLEKSGLGTLFNDVSLALGGRLVGGPAKVAVIGSGLVGMISGSAATNVATSGAFTIPLMKKIGYKPYFAGAIEAAASTGGQIMPPIMGTGAFIMAEFLGIPYISIAAAAIIPAVLYFAAVYFQVDLRARKIGLTGMAKEDIPDVKKTILRYGHMFLPIIILVVLLMQHFTPLYAAFYSILVTWVLSFLRKETRMGVDKLIPLAVSSARSCLSLSVAMANAGFVVAVLSMTGIGIILADNIVALSHGSLFVTLVLCMVVSIVLGMGLPTSACYIIAATIAVPILHEMQVPGLQAHFFVFYFACLSTVTPPVALASYVAAGMSGAGTNEVGWAAFKLALAGFIVPFFFIYAPAILLVADSAAVIAWAAISGLMGAALLSVAVEGFLFIPLPWILRVLFFGAALSLIAPGVHSDLIGFGLTAAAFAGTLFLRKREVSRRE</sequence>
<gene>
    <name evidence="3" type="ORF">C8D99_101127</name>
</gene>
<evidence type="ECO:0000313" key="3">
    <source>
        <dbReference type="EMBL" id="TDY64981.1"/>
    </source>
</evidence>
<keyword evidence="1" id="KW-1133">Transmembrane helix</keyword>
<evidence type="ECO:0000313" key="4">
    <source>
        <dbReference type="Proteomes" id="UP000295066"/>
    </source>
</evidence>
<feature type="transmembrane region" description="Helical" evidence="1">
    <location>
        <begin position="510"/>
        <end position="532"/>
    </location>
</feature>
<feature type="transmembrane region" description="Helical" evidence="1">
    <location>
        <begin position="66"/>
        <end position="84"/>
    </location>
</feature>
<evidence type="ECO:0000256" key="1">
    <source>
        <dbReference type="SAM" id="Phobius"/>
    </source>
</evidence>
<feature type="transmembrane region" description="Helical" evidence="1">
    <location>
        <begin position="626"/>
        <end position="642"/>
    </location>
</feature>
<dbReference type="AlphaFoldDB" id="A0A4V3HHF8"/>
<feature type="transmembrane region" description="Helical" evidence="1">
    <location>
        <begin position="34"/>
        <end position="54"/>
    </location>
</feature>
<feature type="transmembrane region" description="Helical" evidence="1">
    <location>
        <begin position="194"/>
        <end position="216"/>
    </location>
</feature>
<organism evidence="3 4">
    <name type="scientific">Aminivibrio pyruvatiphilus</name>
    <dbReference type="NCBI Taxonomy" id="1005740"/>
    <lineage>
        <taxon>Bacteria</taxon>
        <taxon>Thermotogati</taxon>
        <taxon>Synergistota</taxon>
        <taxon>Synergistia</taxon>
        <taxon>Synergistales</taxon>
        <taxon>Aminobacteriaceae</taxon>
        <taxon>Aminivibrio</taxon>
    </lineage>
</organism>
<dbReference type="Pfam" id="PF06808">
    <property type="entry name" value="DctM"/>
    <property type="match status" value="1"/>
</dbReference>
<keyword evidence="4" id="KW-1185">Reference proteome</keyword>
<dbReference type="InterPro" id="IPR010656">
    <property type="entry name" value="DctM"/>
</dbReference>
<keyword evidence="1" id="KW-0812">Transmembrane</keyword>